<proteinExistence type="predicted"/>
<protein>
    <submittedName>
        <fullName evidence="1">Uncharacterized protein</fullName>
    </submittedName>
</protein>
<name>A0AAJ0X868_9GAMM</name>
<sequence>MLAILVASPAVLGADPVLDQIDTARRAYADGDRGVAIEALNVAIAQIRQQQTEQQLRLFPKPLPGWSAEDASAQSGGLAAALTGKMLTRTYTNDDSGAEVTLTISANSPFMGFVSGLMQMPLLAQGGDGLGTYVYEGYRGLLEPSDEGSAKLSLIIGNNILLQLDGRQGAGADTLKAYLEATDLEALEKAFEG</sequence>
<dbReference type="EMBL" id="NRSJ01000004">
    <property type="protein sequence ID" value="MBK1703671.1"/>
    <property type="molecule type" value="Genomic_DNA"/>
</dbReference>
<keyword evidence="2" id="KW-1185">Reference proteome</keyword>
<accession>A0AAJ0X868</accession>
<comment type="caution">
    <text evidence="1">The sequence shown here is derived from an EMBL/GenBank/DDBJ whole genome shotgun (WGS) entry which is preliminary data.</text>
</comment>
<gene>
    <name evidence="1" type="ORF">CKO40_03690</name>
</gene>
<dbReference type="Proteomes" id="UP001296776">
    <property type="component" value="Unassembled WGS sequence"/>
</dbReference>
<organism evidence="1 2">
    <name type="scientific">Halochromatium glycolicum</name>
    <dbReference type="NCBI Taxonomy" id="85075"/>
    <lineage>
        <taxon>Bacteria</taxon>
        <taxon>Pseudomonadati</taxon>
        <taxon>Pseudomonadota</taxon>
        <taxon>Gammaproteobacteria</taxon>
        <taxon>Chromatiales</taxon>
        <taxon>Chromatiaceae</taxon>
        <taxon>Halochromatium</taxon>
    </lineage>
</organism>
<evidence type="ECO:0000313" key="1">
    <source>
        <dbReference type="EMBL" id="MBK1703671.1"/>
    </source>
</evidence>
<dbReference type="AlphaFoldDB" id="A0AAJ0X868"/>
<evidence type="ECO:0000313" key="2">
    <source>
        <dbReference type="Proteomes" id="UP001296776"/>
    </source>
</evidence>
<reference evidence="1" key="1">
    <citation type="submission" date="2017-08" db="EMBL/GenBank/DDBJ databases">
        <authorList>
            <person name="Imhoff J.F."/>
            <person name="Rahn T."/>
            <person name="Kuenzel S."/>
            <person name="Neulinger S.C."/>
        </authorList>
    </citation>
    <scope>NUCLEOTIDE SEQUENCE</scope>
    <source>
        <strain evidence="1">DSM 11080</strain>
    </source>
</reference>
<reference evidence="1" key="2">
    <citation type="journal article" date="2020" name="Microorganisms">
        <title>Osmotic Adaptation and Compatible Solute Biosynthesis of Phototrophic Bacteria as Revealed from Genome Analyses.</title>
        <authorList>
            <person name="Imhoff J.F."/>
            <person name="Rahn T."/>
            <person name="Kunzel S."/>
            <person name="Keller A."/>
            <person name="Neulinger S.C."/>
        </authorList>
    </citation>
    <scope>NUCLEOTIDE SEQUENCE</scope>
    <source>
        <strain evidence="1">DSM 11080</strain>
    </source>
</reference>